<accession>A0A6H1ZYM2</accession>
<dbReference type="EMBL" id="MT144330">
    <property type="protein sequence ID" value="QJA52310.1"/>
    <property type="molecule type" value="Genomic_DNA"/>
</dbReference>
<reference evidence="1" key="1">
    <citation type="submission" date="2020-03" db="EMBL/GenBank/DDBJ databases">
        <title>The deep terrestrial virosphere.</title>
        <authorList>
            <person name="Holmfeldt K."/>
            <person name="Nilsson E."/>
            <person name="Simone D."/>
            <person name="Lopez-Fernandez M."/>
            <person name="Wu X."/>
            <person name="de Brujin I."/>
            <person name="Lundin D."/>
            <person name="Andersson A."/>
            <person name="Bertilsson S."/>
            <person name="Dopson M."/>
        </authorList>
    </citation>
    <scope>NUCLEOTIDE SEQUENCE</scope>
    <source>
        <strain evidence="1">TM448A02610</strain>
    </source>
</reference>
<organism evidence="1">
    <name type="scientific">viral metagenome</name>
    <dbReference type="NCBI Taxonomy" id="1070528"/>
    <lineage>
        <taxon>unclassified sequences</taxon>
        <taxon>metagenomes</taxon>
        <taxon>organismal metagenomes</taxon>
    </lineage>
</organism>
<dbReference type="AlphaFoldDB" id="A0A6H1ZYM2"/>
<proteinExistence type="predicted"/>
<sequence length="115" mass="13449">MTNNVEETIIAIIKPHKDFSNTINQYEIAERYTMRRNEEIAPRRVRMVIEGLIKDGYPIISNPHSPGGYCWGGENGEALECYKRLRRQGIQIMLRARWTLRNSRRGQLDIFEGVK</sequence>
<name>A0A6H1ZYM2_9ZZZZ</name>
<evidence type="ECO:0000313" key="1">
    <source>
        <dbReference type="EMBL" id="QJA52310.1"/>
    </source>
</evidence>
<protein>
    <submittedName>
        <fullName evidence="1">Uncharacterized protein</fullName>
    </submittedName>
</protein>
<gene>
    <name evidence="1" type="ORF">TM448A02610_0001</name>
</gene>